<dbReference type="Proteomes" id="UP000501421">
    <property type="component" value="Chromosome"/>
</dbReference>
<evidence type="ECO:0000256" key="2">
    <source>
        <dbReference type="ARBA" id="ARBA00023125"/>
    </source>
</evidence>
<dbReference type="FunFam" id="1.10.10.60:FF:000141">
    <property type="entry name" value="TetR family transcriptional regulator"/>
    <property type="match status" value="1"/>
</dbReference>
<keyword evidence="1" id="KW-0805">Transcription regulation</keyword>
<name>A0A679FV11_9BACL</name>
<dbReference type="Pfam" id="PF00440">
    <property type="entry name" value="TetR_N"/>
    <property type="match status" value="1"/>
</dbReference>
<organism evidence="6 7">
    <name type="scientific">Geobacillus subterraneus</name>
    <dbReference type="NCBI Taxonomy" id="129338"/>
    <lineage>
        <taxon>Bacteria</taxon>
        <taxon>Bacillati</taxon>
        <taxon>Bacillota</taxon>
        <taxon>Bacilli</taxon>
        <taxon>Bacillales</taxon>
        <taxon>Anoxybacillaceae</taxon>
        <taxon>Geobacillus</taxon>
    </lineage>
</organism>
<dbReference type="SUPFAM" id="SSF46689">
    <property type="entry name" value="Homeodomain-like"/>
    <property type="match status" value="1"/>
</dbReference>
<dbReference type="PANTHER" id="PTHR30055">
    <property type="entry name" value="HTH-TYPE TRANSCRIPTIONAL REGULATOR RUTR"/>
    <property type="match status" value="1"/>
</dbReference>
<accession>A0A679FV11</accession>
<dbReference type="PANTHER" id="PTHR30055:SF234">
    <property type="entry name" value="HTH-TYPE TRANSCRIPTIONAL REGULATOR BETI"/>
    <property type="match status" value="1"/>
</dbReference>
<keyword evidence="3" id="KW-0804">Transcription</keyword>
<dbReference type="InterPro" id="IPR001647">
    <property type="entry name" value="HTH_TetR"/>
</dbReference>
<evidence type="ECO:0000256" key="3">
    <source>
        <dbReference type="ARBA" id="ARBA00023163"/>
    </source>
</evidence>
<dbReference type="AlphaFoldDB" id="A0A679FV11"/>
<evidence type="ECO:0000313" key="6">
    <source>
        <dbReference type="EMBL" id="BBW98829.1"/>
    </source>
</evidence>
<protein>
    <recommendedName>
        <fullName evidence="5">HTH tetR-type domain-containing protein</fullName>
    </recommendedName>
</protein>
<evidence type="ECO:0000259" key="5">
    <source>
        <dbReference type="PROSITE" id="PS50977"/>
    </source>
</evidence>
<keyword evidence="2 4" id="KW-0238">DNA-binding</keyword>
<dbReference type="Gene3D" id="1.10.357.10">
    <property type="entry name" value="Tetracycline Repressor, domain 2"/>
    <property type="match status" value="1"/>
</dbReference>
<dbReference type="GO" id="GO:0045892">
    <property type="term" value="P:negative regulation of DNA-templated transcription"/>
    <property type="evidence" value="ECO:0007669"/>
    <property type="project" value="UniProtKB-ARBA"/>
</dbReference>
<dbReference type="RefSeq" id="WP_033844427.1">
    <property type="nucleotide sequence ID" value="NZ_AP022557.1"/>
</dbReference>
<dbReference type="InterPro" id="IPR050109">
    <property type="entry name" value="HTH-type_TetR-like_transc_reg"/>
</dbReference>
<dbReference type="GO" id="GO:0003700">
    <property type="term" value="F:DNA-binding transcription factor activity"/>
    <property type="evidence" value="ECO:0007669"/>
    <property type="project" value="TreeGrafter"/>
</dbReference>
<proteinExistence type="predicted"/>
<reference evidence="7" key="1">
    <citation type="journal article" date="2020" name="Microbiol. Resour. Announc.">
        <title>Complete Genome Sequence of Geobacillus sp. Strain E55-1, Isolated from Mine Geyser in Japan.</title>
        <authorList>
            <person name="Miyazaki K."/>
            <person name="Hase E."/>
            <person name="Tokito N."/>
        </authorList>
    </citation>
    <scope>NUCLEOTIDE SEQUENCE [LARGE SCALE GENOMIC DNA]</scope>
    <source>
        <strain evidence="7">E55-1</strain>
    </source>
</reference>
<dbReference type="PRINTS" id="PR00455">
    <property type="entry name" value="HTHTETR"/>
</dbReference>
<evidence type="ECO:0000256" key="1">
    <source>
        <dbReference type="ARBA" id="ARBA00023015"/>
    </source>
</evidence>
<dbReference type="GO" id="GO:0000976">
    <property type="term" value="F:transcription cis-regulatory region binding"/>
    <property type="evidence" value="ECO:0007669"/>
    <property type="project" value="TreeGrafter"/>
</dbReference>
<gene>
    <name evidence="6" type="ORF">GsuE55_36620</name>
</gene>
<dbReference type="EMBL" id="AP022557">
    <property type="protein sequence ID" value="BBW98829.1"/>
    <property type="molecule type" value="Genomic_DNA"/>
</dbReference>
<evidence type="ECO:0000256" key="4">
    <source>
        <dbReference type="PROSITE-ProRule" id="PRU00335"/>
    </source>
</evidence>
<dbReference type="Gene3D" id="1.10.10.60">
    <property type="entry name" value="Homeodomain-like"/>
    <property type="match status" value="1"/>
</dbReference>
<dbReference type="PROSITE" id="PS50977">
    <property type="entry name" value="HTH_TETR_2"/>
    <property type="match status" value="1"/>
</dbReference>
<dbReference type="InterPro" id="IPR009057">
    <property type="entry name" value="Homeodomain-like_sf"/>
</dbReference>
<keyword evidence="7" id="KW-1185">Reference proteome</keyword>
<sequence>MKEHIAAVHKQTIAQAAEQLFLERGFNGTSISDICAASGYSRRTVYRYFATKEEILYYIVVNGLEQLRDRLTDIVQAEQPFLAKYEHICAAMRAYYEHCPISARAVREFRPPSLGAVTPTMEAIFSLGTDINDALARWIEQGIAEGVVRETADVMMAVYVFSAQLHALFDLVETKGSFLLPTLGKTKEQFFAYGQKMIFNSLAKESLL</sequence>
<evidence type="ECO:0000313" key="7">
    <source>
        <dbReference type="Proteomes" id="UP000501421"/>
    </source>
</evidence>
<feature type="domain" description="HTH tetR-type" evidence="5">
    <location>
        <begin position="7"/>
        <end position="67"/>
    </location>
</feature>
<feature type="DNA-binding region" description="H-T-H motif" evidence="4">
    <location>
        <begin position="30"/>
        <end position="49"/>
    </location>
</feature>